<keyword evidence="4" id="KW-1185">Reference proteome</keyword>
<dbReference type="Proteomes" id="UP000492821">
    <property type="component" value="Unassembled WGS sequence"/>
</dbReference>
<dbReference type="SMART" id="SM00404">
    <property type="entry name" value="PTPc_motif"/>
    <property type="match status" value="1"/>
</dbReference>
<sequence>MGLFSKLCSKKKKQSKPGPAGDQKNASKNKGKHDPKDKKDVKGQVSGNDPKNPKLGEKKHHKHHHRQKPNNKGGKASPDKRRKTADSSAPRKLPPSKSDLPQSTGASGNQPKVETREVPAVLRVKSPQQKPPPPSKMTFREYLAGVRKQPTSPTPAAAPPPPSPVAPPPATSPLKKQQNEQPITPVPSSVISFPTAAPVPPTAPSPKKSTQSEKEPEGKQSPKSTEKIDESFVSPTVAPTPSANQKGSNDKTDKEKEFEKMRGFLQHVIKTDTSEYESQFDKIRGYVPKSFTRNLFDENPEKCRFADIICMDQTRVILDNCAKDGFVHANWVQMSRDNANDRYIIAQCPTPDTVFDFWHMIWQESVSTVVNIMTESEFTDNVVAAGLVPTPGQCRHVADGYIVTFQKEVQSAHGDYRVVIYGLVHENDYRQLLWIDFRDWPEGKIPKGTSALLEVMSLIKNQRKPILAMSIAGAGRAGTFVSIELAHGFLHHTSGNRKLNVNECVQRVRDGRLHAVQSALQYKFIHLMLAEHVLQVKKIRLGVPSEIMERYEALHKSVFNSINDDHDAAPPNVYMP</sequence>
<feature type="compositionally biased region" description="Polar residues" evidence="1">
    <location>
        <begin position="174"/>
        <end position="192"/>
    </location>
</feature>
<dbReference type="InterPro" id="IPR052782">
    <property type="entry name" value="Oocyte-zygote_transition_reg"/>
</dbReference>
<feature type="compositionally biased region" description="Polar residues" evidence="1">
    <location>
        <begin position="233"/>
        <end position="247"/>
    </location>
</feature>
<dbReference type="InterPro" id="IPR003595">
    <property type="entry name" value="Tyr_Pase_cat"/>
</dbReference>
<dbReference type="PANTHER" id="PTHR46163">
    <property type="entry name" value="TYROSINE-PROTEIN PHOSPHATASE-RELATED"/>
    <property type="match status" value="1"/>
</dbReference>
<dbReference type="CDD" id="cd00047">
    <property type="entry name" value="PTPc"/>
    <property type="match status" value="1"/>
</dbReference>
<evidence type="ECO:0000313" key="5">
    <source>
        <dbReference type="WBParaSite" id="Pan_g7891.t1"/>
    </source>
</evidence>
<dbReference type="AlphaFoldDB" id="A0A7E4W9X0"/>
<organism evidence="4 5">
    <name type="scientific">Panagrellus redivivus</name>
    <name type="common">Microworm</name>
    <dbReference type="NCBI Taxonomy" id="6233"/>
    <lineage>
        <taxon>Eukaryota</taxon>
        <taxon>Metazoa</taxon>
        <taxon>Ecdysozoa</taxon>
        <taxon>Nematoda</taxon>
        <taxon>Chromadorea</taxon>
        <taxon>Rhabditida</taxon>
        <taxon>Tylenchina</taxon>
        <taxon>Panagrolaimomorpha</taxon>
        <taxon>Panagrolaimoidea</taxon>
        <taxon>Panagrolaimidae</taxon>
        <taxon>Panagrellus</taxon>
    </lineage>
</organism>
<dbReference type="SUPFAM" id="SSF52799">
    <property type="entry name" value="(Phosphotyrosine protein) phosphatases II"/>
    <property type="match status" value="1"/>
</dbReference>
<dbReference type="PROSITE" id="PS50055">
    <property type="entry name" value="TYR_PHOSPHATASE_PTP"/>
    <property type="match status" value="1"/>
</dbReference>
<dbReference type="PRINTS" id="PR00700">
    <property type="entry name" value="PRTYPHPHTASE"/>
</dbReference>
<dbReference type="WBParaSite" id="Pan_g7891.t1">
    <property type="protein sequence ID" value="Pan_g7891.t1"/>
    <property type="gene ID" value="Pan_g7891"/>
</dbReference>
<protein>
    <submittedName>
        <fullName evidence="5">Tyrosine-protein phosphatase domain-containing protein</fullName>
    </submittedName>
</protein>
<dbReference type="InterPro" id="IPR000387">
    <property type="entry name" value="Tyr_Pase_dom"/>
</dbReference>
<dbReference type="PROSITE" id="PS50056">
    <property type="entry name" value="TYR_PHOSPHATASE_2"/>
    <property type="match status" value="1"/>
</dbReference>
<dbReference type="Pfam" id="PF00102">
    <property type="entry name" value="Y_phosphatase"/>
    <property type="match status" value="1"/>
</dbReference>
<evidence type="ECO:0000259" key="2">
    <source>
        <dbReference type="PROSITE" id="PS50055"/>
    </source>
</evidence>
<reference evidence="4" key="1">
    <citation type="journal article" date="2013" name="Genetics">
        <title>The draft genome and transcriptome of Panagrellus redivivus are shaped by the harsh demands of a free-living lifestyle.</title>
        <authorList>
            <person name="Srinivasan J."/>
            <person name="Dillman A.R."/>
            <person name="Macchietto M.G."/>
            <person name="Heikkinen L."/>
            <person name="Lakso M."/>
            <person name="Fracchia K.M."/>
            <person name="Antoshechkin I."/>
            <person name="Mortazavi A."/>
            <person name="Wong G."/>
            <person name="Sternberg P.W."/>
        </authorList>
    </citation>
    <scope>NUCLEOTIDE SEQUENCE [LARGE SCALE GENOMIC DNA]</scope>
    <source>
        <strain evidence="4">MT8872</strain>
    </source>
</reference>
<reference evidence="5" key="2">
    <citation type="submission" date="2020-10" db="UniProtKB">
        <authorList>
            <consortium name="WormBaseParasite"/>
        </authorList>
    </citation>
    <scope>IDENTIFICATION</scope>
</reference>
<evidence type="ECO:0000256" key="1">
    <source>
        <dbReference type="SAM" id="MobiDB-lite"/>
    </source>
</evidence>
<feature type="domain" description="Tyrosine specific protein phosphatases" evidence="3">
    <location>
        <begin position="450"/>
        <end position="523"/>
    </location>
</feature>
<proteinExistence type="predicted"/>
<feature type="compositionally biased region" description="Polar residues" evidence="1">
    <location>
        <begin position="99"/>
        <end position="112"/>
    </location>
</feature>
<evidence type="ECO:0000259" key="3">
    <source>
        <dbReference type="PROSITE" id="PS50056"/>
    </source>
</evidence>
<dbReference type="PANTHER" id="PTHR46163:SF15">
    <property type="entry name" value="TYROSINE-PROTEIN PHOSPHATASE DOMAIN-CONTAINING PROTEIN"/>
    <property type="match status" value="1"/>
</dbReference>
<feature type="domain" description="Tyrosine-protein phosphatase" evidence="2">
    <location>
        <begin position="276"/>
        <end position="532"/>
    </location>
</feature>
<evidence type="ECO:0000313" key="4">
    <source>
        <dbReference type="Proteomes" id="UP000492821"/>
    </source>
</evidence>
<feature type="compositionally biased region" description="Basic and acidic residues" evidence="1">
    <location>
        <begin position="32"/>
        <end position="42"/>
    </location>
</feature>
<dbReference type="SMART" id="SM00194">
    <property type="entry name" value="PTPc"/>
    <property type="match status" value="1"/>
</dbReference>
<feature type="compositionally biased region" description="Pro residues" evidence="1">
    <location>
        <begin position="152"/>
        <end position="171"/>
    </location>
</feature>
<feature type="region of interest" description="Disordered" evidence="1">
    <location>
        <begin position="1"/>
        <end position="256"/>
    </location>
</feature>
<dbReference type="GO" id="GO:0004725">
    <property type="term" value="F:protein tyrosine phosphatase activity"/>
    <property type="evidence" value="ECO:0007669"/>
    <property type="project" value="InterPro"/>
</dbReference>
<dbReference type="InterPro" id="IPR000242">
    <property type="entry name" value="PTP_cat"/>
</dbReference>
<accession>A0A7E4W9X0</accession>
<dbReference type="Gene3D" id="3.90.190.10">
    <property type="entry name" value="Protein tyrosine phosphatase superfamily"/>
    <property type="match status" value="1"/>
</dbReference>
<feature type="compositionally biased region" description="Basic residues" evidence="1">
    <location>
        <begin position="57"/>
        <end position="69"/>
    </location>
</feature>
<dbReference type="InterPro" id="IPR029021">
    <property type="entry name" value="Prot-tyrosine_phosphatase-like"/>
</dbReference>
<feature type="compositionally biased region" description="Basic and acidic residues" evidence="1">
    <location>
        <begin position="210"/>
        <end position="230"/>
    </location>
</feature>
<name>A0A7E4W9X0_PANRE</name>